<organism evidence="1 2">
    <name type="scientific">Rhabditophanes sp. KR3021</name>
    <dbReference type="NCBI Taxonomy" id="114890"/>
    <lineage>
        <taxon>Eukaryota</taxon>
        <taxon>Metazoa</taxon>
        <taxon>Ecdysozoa</taxon>
        <taxon>Nematoda</taxon>
        <taxon>Chromadorea</taxon>
        <taxon>Rhabditida</taxon>
        <taxon>Tylenchina</taxon>
        <taxon>Panagrolaimomorpha</taxon>
        <taxon>Strongyloidoidea</taxon>
        <taxon>Alloionematidae</taxon>
        <taxon>Rhabditophanes</taxon>
    </lineage>
</organism>
<reference evidence="2" key="1">
    <citation type="submission" date="2016-11" db="UniProtKB">
        <authorList>
            <consortium name="WormBaseParasite"/>
        </authorList>
    </citation>
    <scope>IDENTIFICATION</scope>
    <source>
        <strain evidence="2">KR3021</strain>
    </source>
</reference>
<sequence>MLRKVFSTLPKSLSRRSLALSAQSRAILSKEFHLNQEWSERHNNMKKLALGGDYEWIAAVQKKFIGGGKASAVDVDAAACGAEEKDQIHDIVDLIYKLRHTDNAADFLSSTEYAVLRLLLKHNAVSEFFKILNDPINHGIFMNEHVACLALEYFIESKDFCSAAKIGTFVMQQEMFSSQLLNHLSVYSLLKWLELPKEERVMSEELHPKLEDFEEDDEALTFRYPYLKNKYFDNHFDIQDAPLLVGKSLIWLGEVISADDTLKSSLKLVGLCTNGDYEGVKELIEKNAVSQLNVSALNIANQLISDAQSSGGEATKDDPQVQLVDDIKKALGEIGEVQSKLSEQVFDEFKKIQSAEEKTLMQSQKQDFVSWNKKREELLSSQTEKLRLKLRLQEIQDIKKKLEDEKEVLFFFENRTQWEDQATEKKKLFEELKLNENNTKESEDSTTQMFENARKIIEHRADNCLIYIKTHSLMSSSTKAGILSNESISTIKLVSEKISGSLHLLNHDPSLALYRLQEHIHKTMPRIVERKQKMNKVSEQLVGACCDIDNSTQAVNSIIQTNHCLHTMKDTLKDCIYYSQQLEYEHTRRQEVVHSSANI</sequence>
<evidence type="ECO:0000313" key="1">
    <source>
        <dbReference type="Proteomes" id="UP000095286"/>
    </source>
</evidence>
<evidence type="ECO:0000313" key="2">
    <source>
        <dbReference type="WBParaSite" id="RSKR_0000060500.1"/>
    </source>
</evidence>
<proteinExistence type="predicted"/>
<dbReference type="Proteomes" id="UP000095286">
    <property type="component" value="Unplaced"/>
</dbReference>
<accession>A0AC35THU1</accession>
<name>A0AC35THU1_9BILA</name>
<protein>
    <submittedName>
        <fullName evidence="2">Mitochondrial 28s ribosomal protein s27</fullName>
    </submittedName>
</protein>
<dbReference type="WBParaSite" id="RSKR_0000060500.1">
    <property type="protein sequence ID" value="RSKR_0000060500.1"/>
    <property type="gene ID" value="RSKR_0000060500"/>
</dbReference>